<dbReference type="EMBL" id="JACJVO010000036">
    <property type="protein sequence ID" value="MBB6734739.1"/>
    <property type="molecule type" value="Genomic_DNA"/>
</dbReference>
<comment type="caution">
    <text evidence="3">The sequence shown here is derived from an EMBL/GenBank/DDBJ whole genome shotgun (WGS) entry which is preliminary data.</text>
</comment>
<feature type="compositionally biased region" description="Low complexity" evidence="2">
    <location>
        <begin position="17"/>
        <end position="28"/>
    </location>
</feature>
<reference evidence="3 4" key="1">
    <citation type="submission" date="2020-08" db="EMBL/GenBank/DDBJ databases">
        <title>Cohnella phylogeny.</title>
        <authorList>
            <person name="Dunlap C."/>
        </authorList>
    </citation>
    <scope>NUCLEOTIDE SEQUENCE [LARGE SCALE GENOMIC DNA]</scope>
    <source>
        <strain evidence="3 4">CBP 2801</strain>
    </source>
</reference>
<dbReference type="Gene3D" id="3.40.190.10">
    <property type="entry name" value="Periplasmic binding protein-like II"/>
    <property type="match status" value="2"/>
</dbReference>
<accession>A0A7X0VXW6</accession>
<dbReference type="SUPFAM" id="SSF53850">
    <property type="entry name" value="Periplasmic binding protein-like II"/>
    <property type="match status" value="1"/>
</dbReference>
<dbReference type="PANTHER" id="PTHR43649:SF33">
    <property type="entry name" value="POLYGALACTURONAN_RHAMNOGALACTURONAN-BINDING PROTEIN YTCQ"/>
    <property type="match status" value="1"/>
</dbReference>
<gene>
    <name evidence="3" type="ORF">H7C18_27815</name>
</gene>
<keyword evidence="1" id="KW-0732">Signal</keyword>
<evidence type="ECO:0000313" key="4">
    <source>
        <dbReference type="Proteomes" id="UP000564644"/>
    </source>
</evidence>
<dbReference type="AlphaFoldDB" id="A0A7X0VXW6"/>
<sequence>MVLSGCSKSGGGDAAESGNSTGDNGTTGKPASISVFAPQGSDADLNTNWFSKQMEDKFNIKFTWQTTTYDASSASEKRKISLASGDYPDLYLLVPWVDHFSQAELLKYGKQGVIIPLNDLINEYAPHVVEAINTHPYYKAMLTAPDGNIYGIPQLNECYHCTYEAKMWLNTDWLKKLNLEMPATTEDFKKVLEAFKTKDPNGNGKADEVPISGSVNWNWTSPVPFLMNAFIYDDDQTYLLMDNGKVEFAPNKEGWRQGLEYLHSLYQEGLIDPGAFTQNADAYLALGDNAEAPILGAGPAMHPGIFLSDKSRLYADVYNPVAPLKGPDGTSYATYNYPSSPGGDFVLTNKASKEAQIAAIKVLDYMYTTEGATEGYLGKEGLDWRKPQEGEKAIEDGVQPLYATIPAKDGEAPHNSAWGAMAQYYHNKAYRDGIVQDTDIYKDTGYERRLQEATHLYDGKEPSEVFPHWATWVDPSEADEVSMLRTNIQSYIQQNTSQFIMGKKDLNKDWDSYVNGFEKLNLKRYLDIMQAEYDQYKKSSGN</sequence>
<keyword evidence="4" id="KW-1185">Reference proteome</keyword>
<evidence type="ECO:0000256" key="2">
    <source>
        <dbReference type="SAM" id="MobiDB-lite"/>
    </source>
</evidence>
<proteinExistence type="predicted"/>
<evidence type="ECO:0000256" key="1">
    <source>
        <dbReference type="ARBA" id="ARBA00022729"/>
    </source>
</evidence>
<dbReference type="InterPro" id="IPR050490">
    <property type="entry name" value="Bact_solute-bd_prot1"/>
</dbReference>
<organism evidence="3 4">
    <name type="scientific">Cohnella zeiphila</name>
    <dbReference type="NCBI Taxonomy" id="2761120"/>
    <lineage>
        <taxon>Bacteria</taxon>
        <taxon>Bacillati</taxon>
        <taxon>Bacillota</taxon>
        <taxon>Bacilli</taxon>
        <taxon>Bacillales</taxon>
        <taxon>Paenibacillaceae</taxon>
        <taxon>Cohnella</taxon>
    </lineage>
</organism>
<dbReference type="Proteomes" id="UP000564644">
    <property type="component" value="Unassembled WGS sequence"/>
</dbReference>
<dbReference type="PANTHER" id="PTHR43649">
    <property type="entry name" value="ARABINOSE-BINDING PROTEIN-RELATED"/>
    <property type="match status" value="1"/>
</dbReference>
<name>A0A7X0VXW6_9BACL</name>
<evidence type="ECO:0000313" key="3">
    <source>
        <dbReference type="EMBL" id="MBB6734739.1"/>
    </source>
</evidence>
<protein>
    <submittedName>
        <fullName evidence="3">Extracellular solute-binding protein</fullName>
    </submittedName>
</protein>
<feature type="region of interest" description="Disordered" evidence="2">
    <location>
        <begin position="1"/>
        <end position="33"/>
    </location>
</feature>